<evidence type="ECO:0000313" key="1">
    <source>
        <dbReference type="EMBL" id="MDP9826768.1"/>
    </source>
</evidence>
<keyword evidence="2" id="KW-1185">Reference proteome</keyword>
<name>A0ABT9P257_9ACTN</name>
<reference evidence="1 2" key="1">
    <citation type="submission" date="2023-07" db="EMBL/GenBank/DDBJ databases">
        <title>Sequencing the genomes of 1000 actinobacteria strains.</title>
        <authorList>
            <person name="Klenk H.-P."/>
        </authorList>
    </citation>
    <scope>NUCLEOTIDE SEQUENCE [LARGE SCALE GENOMIC DNA]</scope>
    <source>
        <strain evidence="1 2">DSM 44388</strain>
    </source>
</reference>
<dbReference type="Proteomes" id="UP001235712">
    <property type="component" value="Unassembled WGS sequence"/>
</dbReference>
<dbReference type="EMBL" id="JAUSQZ010000001">
    <property type="protein sequence ID" value="MDP9826768.1"/>
    <property type="molecule type" value="Genomic_DNA"/>
</dbReference>
<evidence type="ECO:0000313" key="2">
    <source>
        <dbReference type="Proteomes" id="UP001235712"/>
    </source>
</evidence>
<accession>A0ABT9P257</accession>
<gene>
    <name evidence="1" type="ORF">J2S57_002517</name>
</gene>
<sequence>MQTLESGNLSWVADLAASHLAAALLLTDEWSPADRDRLSVQELHDLVAAVIVDRVGIARVLMLDAEMSVTAARMREGGMDSRERAELTDAYRVMTGGSRRFDAARSMGQRLHLARMRERHPNYLRFGTSRANTLNP</sequence>
<organism evidence="1 2">
    <name type="scientific">Kineosporia succinea</name>
    <dbReference type="NCBI Taxonomy" id="84632"/>
    <lineage>
        <taxon>Bacteria</taxon>
        <taxon>Bacillati</taxon>
        <taxon>Actinomycetota</taxon>
        <taxon>Actinomycetes</taxon>
        <taxon>Kineosporiales</taxon>
        <taxon>Kineosporiaceae</taxon>
        <taxon>Kineosporia</taxon>
    </lineage>
</organism>
<dbReference type="RefSeq" id="WP_307241929.1">
    <property type="nucleotide sequence ID" value="NZ_JAUSQZ010000001.1"/>
</dbReference>
<protein>
    <submittedName>
        <fullName evidence="1">Uncharacterized protein</fullName>
    </submittedName>
</protein>
<proteinExistence type="predicted"/>
<comment type="caution">
    <text evidence="1">The sequence shown here is derived from an EMBL/GenBank/DDBJ whole genome shotgun (WGS) entry which is preliminary data.</text>
</comment>